<reference evidence="5" key="1">
    <citation type="journal article" date="2019" name="Int. J. Syst. Evol. Microbiol.">
        <title>The Global Catalogue of Microorganisms (GCM) 10K type strain sequencing project: providing services to taxonomists for standard genome sequencing and annotation.</title>
        <authorList>
            <consortium name="The Broad Institute Genomics Platform"/>
            <consortium name="The Broad Institute Genome Sequencing Center for Infectious Disease"/>
            <person name="Wu L."/>
            <person name="Ma J."/>
        </authorList>
    </citation>
    <scope>NUCLEOTIDE SEQUENCE [LARGE SCALE GENOMIC DNA]</scope>
    <source>
        <strain evidence="5">JCM 12165</strain>
    </source>
</reference>
<dbReference type="PANTHER" id="PTHR30290:SF38">
    <property type="entry name" value="D,D-DIPEPTIDE-BINDING PERIPLASMIC PROTEIN DDPA-RELATED"/>
    <property type="match status" value="1"/>
</dbReference>
<accession>A0ABW4FHS1</accession>
<name>A0ABW4FHS1_9PSEU</name>
<dbReference type="PIRSF" id="PIRSF002741">
    <property type="entry name" value="MppA"/>
    <property type="match status" value="1"/>
</dbReference>
<dbReference type="InterPro" id="IPR000914">
    <property type="entry name" value="SBP_5_dom"/>
</dbReference>
<dbReference type="PROSITE" id="PS51318">
    <property type="entry name" value="TAT"/>
    <property type="match status" value="1"/>
</dbReference>
<dbReference type="Proteomes" id="UP001597145">
    <property type="component" value="Unassembled WGS sequence"/>
</dbReference>
<sequence length="510" mass="54670">MTRSFLRPRRAALLLAGALLLAAGCSAGSTASPGGSAGQGGGATTLRVGLAAEPANLDFTRTDGAAIPEALLVNVYEGLVKVNQETGEIEPLLAESWTVSPDGRTYDFTLRKGVTFSSGEAFTADDVKFSIERVKSADWTVSLKSGMNVVQSVEVVSPTQARVVLSEPSNSWLFRMTTRIGAMFDPSGVGDLANTPVGTGPYSVAEFRRGDALVLRERDGYWGQRPPIREVTLRYFKDPTAMTNALLTDGIDVVATVQAPESLAQFEGDSRFRVIEGTTNGEVTLAMNNASGPTGDVRVRRAIAMAIDHKAVLDTAWAGRGALIDTMVPPTDPWYEPLPDVTPYDPAAARALLAEAGTPNLTLRFRIANLPYAVAAAQVVQSQLAAVGIDAQIEPLEFPARWLEQAFTNADYDLSIVAHVEPRDIATFGSPQYYWRYDNPDVARLLAEADSGSADQQVADLKQVGRIIAEDAAADWLFLIPNLMVVDADVQGLPQNRIGESLDLTTISRA</sequence>
<evidence type="ECO:0000256" key="2">
    <source>
        <dbReference type="SAM" id="SignalP"/>
    </source>
</evidence>
<feature type="signal peptide" evidence="2">
    <location>
        <begin position="1"/>
        <end position="27"/>
    </location>
</feature>
<dbReference type="InterPro" id="IPR006311">
    <property type="entry name" value="TAT_signal"/>
</dbReference>
<proteinExistence type="predicted"/>
<protein>
    <submittedName>
        <fullName evidence="4">ABC transporter substrate-binding protein</fullName>
    </submittedName>
</protein>
<comment type="caution">
    <text evidence="4">The sequence shown here is derived from an EMBL/GenBank/DDBJ whole genome shotgun (WGS) entry which is preliminary data.</text>
</comment>
<organism evidence="4 5">
    <name type="scientific">Pseudonocardia aurantiaca</name>
    <dbReference type="NCBI Taxonomy" id="75290"/>
    <lineage>
        <taxon>Bacteria</taxon>
        <taxon>Bacillati</taxon>
        <taxon>Actinomycetota</taxon>
        <taxon>Actinomycetes</taxon>
        <taxon>Pseudonocardiales</taxon>
        <taxon>Pseudonocardiaceae</taxon>
        <taxon>Pseudonocardia</taxon>
    </lineage>
</organism>
<keyword evidence="5" id="KW-1185">Reference proteome</keyword>
<feature type="domain" description="Solute-binding protein family 5" evidence="3">
    <location>
        <begin position="88"/>
        <end position="418"/>
    </location>
</feature>
<evidence type="ECO:0000259" key="3">
    <source>
        <dbReference type="Pfam" id="PF00496"/>
    </source>
</evidence>
<feature type="chain" id="PRO_5045615397" evidence="2">
    <location>
        <begin position="28"/>
        <end position="510"/>
    </location>
</feature>
<dbReference type="EMBL" id="JBHUCP010000007">
    <property type="protein sequence ID" value="MFD1530175.1"/>
    <property type="molecule type" value="Genomic_DNA"/>
</dbReference>
<dbReference type="InterPro" id="IPR039424">
    <property type="entry name" value="SBP_5"/>
</dbReference>
<dbReference type="Gene3D" id="3.40.190.10">
    <property type="entry name" value="Periplasmic binding protein-like II"/>
    <property type="match status" value="1"/>
</dbReference>
<dbReference type="InterPro" id="IPR030678">
    <property type="entry name" value="Peptide/Ni-bd"/>
</dbReference>
<dbReference type="PANTHER" id="PTHR30290">
    <property type="entry name" value="PERIPLASMIC BINDING COMPONENT OF ABC TRANSPORTER"/>
    <property type="match status" value="1"/>
</dbReference>
<dbReference type="Pfam" id="PF00496">
    <property type="entry name" value="SBP_bac_5"/>
    <property type="match status" value="1"/>
</dbReference>
<dbReference type="RefSeq" id="WP_343976921.1">
    <property type="nucleotide sequence ID" value="NZ_BAAAJG010000008.1"/>
</dbReference>
<evidence type="ECO:0000256" key="1">
    <source>
        <dbReference type="ARBA" id="ARBA00022729"/>
    </source>
</evidence>
<evidence type="ECO:0000313" key="5">
    <source>
        <dbReference type="Proteomes" id="UP001597145"/>
    </source>
</evidence>
<dbReference type="SUPFAM" id="SSF53850">
    <property type="entry name" value="Periplasmic binding protein-like II"/>
    <property type="match status" value="1"/>
</dbReference>
<keyword evidence="1 2" id="KW-0732">Signal</keyword>
<evidence type="ECO:0000313" key="4">
    <source>
        <dbReference type="EMBL" id="MFD1530175.1"/>
    </source>
</evidence>
<dbReference type="PROSITE" id="PS51257">
    <property type="entry name" value="PROKAR_LIPOPROTEIN"/>
    <property type="match status" value="1"/>
</dbReference>
<dbReference type="Gene3D" id="3.10.105.10">
    <property type="entry name" value="Dipeptide-binding Protein, Domain 3"/>
    <property type="match status" value="1"/>
</dbReference>
<dbReference type="CDD" id="cd08494">
    <property type="entry name" value="PBP2_NikA_DppA_OppA_like_6"/>
    <property type="match status" value="1"/>
</dbReference>
<gene>
    <name evidence="4" type="ORF">ACFSCY_12050</name>
</gene>